<proteinExistence type="predicted"/>
<keyword evidence="2" id="KW-0813">Transport</keyword>
<feature type="transmembrane region" description="Helical" evidence="6">
    <location>
        <begin position="86"/>
        <end position="106"/>
    </location>
</feature>
<comment type="caution">
    <text evidence="8">The sequence shown here is derived from an EMBL/GenBank/DDBJ whole genome shotgun (WGS) entry which is preliminary data.</text>
</comment>
<evidence type="ECO:0000256" key="5">
    <source>
        <dbReference type="ARBA" id="ARBA00023136"/>
    </source>
</evidence>
<dbReference type="Pfam" id="PF07690">
    <property type="entry name" value="MFS_1"/>
    <property type="match status" value="1"/>
</dbReference>
<feature type="transmembrane region" description="Helical" evidence="6">
    <location>
        <begin position="32"/>
        <end position="51"/>
    </location>
</feature>
<dbReference type="InterPro" id="IPR020846">
    <property type="entry name" value="MFS_dom"/>
</dbReference>
<feature type="transmembrane region" description="Helical" evidence="6">
    <location>
        <begin position="200"/>
        <end position="220"/>
    </location>
</feature>
<dbReference type="InterPro" id="IPR036259">
    <property type="entry name" value="MFS_trans_sf"/>
</dbReference>
<evidence type="ECO:0000256" key="4">
    <source>
        <dbReference type="ARBA" id="ARBA00022989"/>
    </source>
</evidence>
<evidence type="ECO:0000313" key="8">
    <source>
        <dbReference type="EMBL" id="GAF74499.1"/>
    </source>
</evidence>
<dbReference type="GO" id="GO:0022857">
    <property type="term" value="F:transmembrane transporter activity"/>
    <property type="evidence" value="ECO:0007669"/>
    <property type="project" value="InterPro"/>
</dbReference>
<evidence type="ECO:0000256" key="6">
    <source>
        <dbReference type="SAM" id="Phobius"/>
    </source>
</evidence>
<dbReference type="PANTHER" id="PTHR43385">
    <property type="entry name" value="RIBOFLAVIN TRANSPORTER RIBJ"/>
    <property type="match status" value="1"/>
</dbReference>
<feature type="transmembrane region" description="Helical" evidence="6">
    <location>
        <begin position="7"/>
        <end position="26"/>
    </location>
</feature>
<dbReference type="PROSITE" id="PS50850">
    <property type="entry name" value="MFS"/>
    <property type="match status" value="1"/>
</dbReference>
<feature type="domain" description="Major facilitator superfamily (MFS) profile" evidence="7">
    <location>
        <begin position="77"/>
        <end position="251"/>
    </location>
</feature>
<organism evidence="8">
    <name type="scientific">marine sediment metagenome</name>
    <dbReference type="NCBI Taxonomy" id="412755"/>
    <lineage>
        <taxon>unclassified sequences</taxon>
        <taxon>metagenomes</taxon>
        <taxon>ecological metagenomes</taxon>
    </lineage>
</organism>
<evidence type="ECO:0000256" key="1">
    <source>
        <dbReference type="ARBA" id="ARBA00004141"/>
    </source>
</evidence>
<feature type="transmembrane region" description="Helical" evidence="6">
    <location>
        <begin position="172"/>
        <end position="193"/>
    </location>
</feature>
<feature type="non-terminal residue" evidence="8">
    <location>
        <position position="251"/>
    </location>
</feature>
<reference evidence="8" key="1">
    <citation type="journal article" date="2014" name="Front. Microbiol.">
        <title>High frequency of phylogenetically diverse reductive dehalogenase-homologous genes in deep subseafloor sedimentary metagenomes.</title>
        <authorList>
            <person name="Kawai M."/>
            <person name="Futagami T."/>
            <person name="Toyoda A."/>
            <person name="Takaki Y."/>
            <person name="Nishi S."/>
            <person name="Hori S."/>
            <person name="Arai W."/>
            <person name="Tsubouchi T."/>
            <person name="Morono Y."/>
            <person name="Uchiyama I."/>
            <person name="Ito T."/>
            <person name="Fujiyama A."/>
            <person name="Inagaki F."/>
            <person name="Takami H."/>
        </authorList>
    </citation>
    <scope>NUCLEOTIDE SEQUENCE</scope>
    <source>
        <strain evidence="8">Expedition CK06-06</strain>
    </source>
</reference>
<evidence type="ECO:0000256" key="3">
    <source>
        <dbReference type="ARBA" id="ARBA00022692"/>
    </source>
</evidence>
<keyword evidence="3 6" id="KW-0812">Transmembrane</keyword>
<feature type="non-terminal residue" evidence="8">
    <location>
        <position position="1"/>
    </location>
</feature>
<accession>X0S0B8</accession>
<dbReference type="GO" id="GO:0016020">
    <property type="term" value="C:membrane"/>
    <property type="evidence" value="ECO:0007669"/>
    <property type="project" value="UniProtKB-SubCell"/>
</dbReference>
<evidence type="ECO:0000259" key="7">
    <source>
        <dbReference type="PROSITE" id="PS50850"/>
    </source>
</evidence>
<dbReference type="EMBL" id="BARS01001644">
    <property type="protein sequence ID" value="GAF74499.1"/>
    <property type="molecule type" value="Genomic_DNA"/>
</dbReference>
<dbReference type="SUPFAM" id="SSF103473">
    <property type="entry name" value="MFS general substrate transporter"/>
    <property type="match status" value="1"/>
</dbReference>
<dbReference type="Gene3D" id="1.20.1250.20">
    <property type="entry name" value="MFS general substrate transporter like domains"/>
    <property type="match status" value="1"/>
</dbReference>
<name>X0S0B8_9ZZZZ</name>
<feature type="transmembrane region" description="Helical" evidence="6">
    <location>
        <begin position="118"/>
        <end position="138"/>
    </location>
</feature>
<sequence length="251" mass="26706">VSGLVNFVFAFSAAFISPIYIRLLNYLSYDEIMLGLGLIALVCSLAAVPFVRFPEPKTYSASTEPQKTVSSDHDLTVAQSLRTATFWFLWITWAIGGAAGIAMIPLSTSFGLARGLDISQAVLILTAFNITNGLSRLASGYLSDIIGRNVTMSLSFLVAAGAYFLMPHLHGLAIWCLLAAFVGYALGTLFAVSAPLASDCFGLAHFGAILGLVFTAYGFVAGPLGPWLSGLVLDATDGNFNIVFRYLGSCY</sequence>
<feature type="transmembrane region" description="Helical" evidence="6">
    <location>
        <begin position="150"/>
        <end position="166"/>
    </location>
</feature>
<keyword evidence="5 6" id="KW-0472">Membrane</keyword>
<dbReference type="InterPro" id="IPR052983">
    <property type="entry name" value="MFS_Riboflavin_Transporter"/>
</dbReference>
<keyword evidence="4 6" id="KW-1133">Transmembrane helix</keyword>
<dbReference type="PANTHER" id="PTHR43385:SF1">
    <property type="entry name" value="RIBOFLAVIN TRANSPORTER RIBJ"/>
    <property type="match status" value="1"/>
</dbReference>
<gene>
    <name evidence="8" type="ORF">S01H1_03104</name>
</gene>
<evidence type="ECO:0000256" key="2">
    <source>
        <dbReference type="ARBA" id="ARBA00022448"/>
    </source>
</evidence>
<protein>
    <recommendedName>
        <fullName evidence="7">Major facilitator superfamily (MFS) profile domain-containing protein</fullName>
    </recommendedName>
</protein>
<dbReference type="AlphaFoldDB" id="X0S0B8"/>
<comment type="subcellular location">
    <subcellularLocation>
        <location evidence="1">Membrane</location>
        <topology evidence="1">Multi-pass membrane protein</topology>
    </subcellularLocation>
</comment>
<dbReference type="InterPro" id="IPR011701">
    <property type="entry name" value="MFS"/>
</dbReference>